<keyword evidence="5" id="KW-1185">Reference proteome</keyword>
<proteinExistence type="predicted"/>
<name>A0A7R7XXE8_9EURO</name>
<reference evidence="4" key="2">
    <citation type="submission" date="2021-02" db="EMBL/GenBank/DDBJ databases">
        <title>Aspergillus puulaauensis MK2 genome sequence.</title>
        <authorList>
            <person name="Futagami T."/>
            <person name="Mori K."/>
            <person name="Kadooka C."/>
            <person name="Tanaka T."/>
        </authorList>
    </citation>
    <scope>NUCLEOTIDE SEQUENCE</scope>
    <source>
        <strain evidence="4">MK2</strain>
    </source>
</reference>
<feature type="compositionally biased region" description="Low complexity" evidence="1">
    <location>
        <begin position="188"/>
        <end position="200"/>
    </location>
</feature>
<dbReference type="AlphaFoldDB" id="A0A7R7XXE8"/>
<feature type="chain" id="PRO_5031326183" description="GPI anchored protein" evidence="3">
    <location>
        <begin position="20"/>
        <end position="253"/>
    </location>
</feature>
<reference evidence="4" key="1">
    <citation type="submission" date="2021-01" db="EMBL/GenBank/DDBJ databases">
        <authorList>
            <consortium name="Aspergillus puulaauensis MK2 genome sequencing consortium"/>
            <person name="Kazuki M."/>
            <person name="Futagami T."/>
        </authorList>
    </citation>
    <scope>NUCLEOTIDE SEQUENCE</scope>
    <source>
        <strain evidence="4">MK2</strain>
    </source>
</reference>
<protein>
    <recommendedName>
        <fullName evidence="6">GPI anchored protein</fullName>
    </recommendedName>
</protein>
<evidence type="ECO:0000256" key="3">
    <source>
        <dbReference type="SAM" id="SignalP"/>
    </source>
</evidence>
<organism evidence="4 5">
    <name type="scientific">Aspergillus puulaauensis</name>
    <dbReference type="NCBI Taxonomy" id="1220207"/>
    <lineage>
        <taxon>Eukaryota</taxon>
        <taxon>Fungi</taxon>
        <taxon>Dikarya</taxon>
        <taxon>Ascomycota</taxon>
        <taxon>Pezizomycotina</taxon>
        <taxon>Eurotiomycetes</taxon>
        <taxon>Eurotiomycetidae</taxon>
        <taxon>Eurotiales</taxon>
        <taxon>Aspergillaceae</taxon>
        <taxon>Aspergillus</taxon>
    </lineage>
</organism>
<feature type="transmembrane region" description="Helical" evidence="2">
    <location>
        <begin position="233"/>
        <end position="252"/>
    </location>
</feature>
<evidence type="ECO:0000256" key="2">
    <source>
        <dbReference type="SAM" id="Phobius"/>
    </source>
</evidence>
<keyword evidence="2" id="KW-1133">Transmembrane helix</keyword>
<dbReference type="GeneID" id="64979494"/>
<dbReference type="Proteomes" id="UP000654913">
    <property type="component" value="Chromosome 7"/>
</dbReference>
<evidence type="ECO:0000313" key="4">
    <source>
        <dbReference type="EMBL" id="BCS29497.1"/>
    </source>
</evidence>
<keyword evidence="3" id="KW-0732">Signal</keyword>
<evidence type="ECO:0000313" key="5">
    <source>
        <dbReference type="Proteomes" id="UP000654913"/>
    </source>
</evidence>
<sequence length="253" mass="25418">MHLLLTSLLALTSLQLATATGSARVTQAPAIPKVFRRQDYICPTGENTVCADGFGCCERGAPCTTIRGEAACDTGECNGLPCGHAGLCCDATCTSSRGTAICVHGSESTTTDDYAHSTVSTGLGDWDVTTTSMPSPTKLDPDSDIDAGGESITSTSDETSERPTRPTYTATSSGSDNGDDSGSGSGSGSDTMTTPTLTQTVLPNGEPFPTPSNDDTGGRSGGGSGDGGGAGMVSPQAFVVLGLVLVGGLFLVR</sequence>
<keyword evidence="2" id="KW-0812">Transmembrane</keyword>
<evidence type="ECO:0008006" key="6">
    <source>
        <dbReference type="Google" id="ProtNLM"/>
    </source>
</evidence>
<dbReference type="RefSeq" id="XP_041561683.1">
    <property type="nucleotide sequence ID" value="XM_041696010.1"/>
</dbReference>
<dbReference type="EMBL" id="AP024449">
    <property type="protein sequence ID" value="BCS29497.1"/>
    <property type="molecule type" value="Genomic_DNA"/>
</dbReference>
<gene>
    <name evidence="4" type="ORF">APUU_71067S</name>
</gene>
<keyword evidence="2" id="KW-0472">Membrane</keyword>
<accession>A0A7R7XXE8</accession>
<dbReference type="OrthoDB" id="4509946at2759"/>
<feature type="signal peptide" evidence="3">
    <location>
        <begin position="1"/>
        <end position="19"/>
    </location>
</feature>
<evidence type="ECO:0000256" key="1">
    <source>
        <dbReference type="SAM" id="MobiDB-lite"/>
    </source>
</evidence>
<feature type="region of interest" description="Disordered" evidence="1">
    <location>
        <begin position="120"/>
        <end position="232"/>
    </location>
</feature>
<dbReference type="KEGG" id="apuu:APUU_71067S"/>
<feature type="compositionally biased region" description="Gly residues" evidence="1">
    <location>
        <begin position="218"/>
        <end position="231"/>
    </location>
</feature>